<dbReference type="PANTHER" id="PTHR33258">
    <property type="entry name" value="TRANSPOSASE INSL FOR INSERTION SEQUENCE ELEMENT IS186A-RELATED"/>
    <property type="match status" value="1"/>
</dbReference>
<evidence type="ECO:0000256" key="2">
    <source>
        <dbReference type="ARBA" id="ARBA00022578"/>
    </source>
</evidence>
<dbReference type="Proteomes" id="UP000525923">
    <property type="component" value="Unassembled WGS sequence"/>
</dbReference>
<dbReference type="PANTHER" id="PTHR33258:SF1">
    <property type="entry name" value="TRANSPOSASE INSL FOR INSERTION SEQUENCE ELEMENT IS186A-RELATED"/>
    <property type="match status" value="1"/>
</dbReference>
<evidence type="ECO:0000259" key="5">
    <source>
        <dbReference type="Pfam" id="PF01609"/>
    </source>
</evidence>
<organism evidence="6 7">
    <name type="scientific">Planococcus koreensis</name>
    <dbReference type="NCBI Taxonomy" id="112331"/>
    <lineage>
        <taxon>Bacteria</taxon>
        <taxon>Bacillati</taxon>
        <taxon>Bacillota</taxon>
        <taxon>Bacilli</taxon>
        <taxon>Bacillales</taxon>
        <taxon>Caryophanaceae</taxon>
        <taxon>Planococcus</taxon>
    </lineage>
</organism>
<dbReference type="OrthoDB" id="2432160at2"/>
<keyword evidence="2" id="KW-0815">Transposition</keyword>
<dbReference type="SUPFAM" id="SSF53098">
    <property type="entry name" value="Ribonuclease H-like"/>
    <property type="match status" value="1"/>
</dbReference>
<comment type="caution">
    <text evidence="6">The sequence shown here is derived from an EMBL/GenBank/DDBJ whole genome shotgun (WGS) entry which is preliminary data.</text>
</comment>
<dbReference type="GO" id="GO:0003677">
    <property type="term" value="F:DNA binding"/>
    <property type="evidence" value="ECO:0007669"/>
    <property type="project" value="UniProtKB-KW"/>
</dbReference>
<evidence type="ECO:0000256" key="3">
    <source>
        <dbReference type="ARBA" id="ARBA00023125"/>
    </source>
</evidence>
<dbReference type="AlphaFoldDB" id="A0A7W8FVC0"/>
<dbReference type="InterPro" id="IPR047952">
    <property type="entry name" value="Transpos_IS4"/>
</dbReference>
<reference evidence="6 7" key="1">
    <citation type="submission" date="2020-08" db="EMBL/GenBank/DDBJ databases">
        <title>Genomic Encyclopedia of Type Strains, Phase IV (KMG-IV): sequencing the most valuable type-strain genomes for metagenomic binning, comparative biology and taxonomic classification.</title>
        <authorList>
            <person name="Goeker M."/>
        </authorList>
    </citation>
    <scope>NUCLEOTIDE SEQUENCE [LARGE SCALE GENOMIC DNA]</scope>
    <source>
        <strain evidence="6 7">DSM 15895</strain>
    </source>
</reference>
<sequence>MSPPATAQLLDSLFSFLEPEKLDALAKETGFIQRKRLLTASDFLSLLLQVHGNLTDATLQELCTKLLFEQDIGITRSALDKKFTMNAVDFLHRLVDELFLSEQELEPVRHILATEWPFTSLRLLDATKASVPDYLKPRAQKTHQTSVKIQYEFDYLTGRFTFFYLDLTNTNDAVIGKKRVPFLEEHELCLQDMGYFSYETLKNIHNHDSYFLTKFRSDAYLGYQNPFPAHHPDGRVVQNSRYQKIDLVGLCRNLPPGEVLELENVYFGDKAHFPARCILYSRNAEQKEQRLGRIDRRATKSGKKPKPQVRDLAGITGYMTNLPEHVSAEQVVELYRLRWQIELNFKALKSFLKIDHFKLVK</sequence>
<feature type="domain" description="Transposase IS4-like" evidence="5">
    <location>
        <begin position="117"/>
        <end position="359"/>
    </location>
</feature>
<evidence type="ECO:0000313" key="6">
    <source>
        <dbReference type="EMBL" id="MBB5181480.1"/>
    </source>
</evidence>
<dbReference type="RefSeq" id="WP_135504160.1">
    <property type="nucleotide sequence ID" value="NZ_JACHHE010000009.1"/>
</dbReference>
<dbReference type="NCBIfam" id="NF033592">
    <property type="entry name" value="transpos_IS4_1"/>
    <property type="match status" value="1"/>
</dbReference>
<dbReference type="GO" id="GO:0006313">
    <property type="term" value="P:DNA transposition"/>
    <property type="evidence" value="ECO:0007669"/>
    <property type="project" value="InterPro"/>
</dbReference>
<evidence type="ECO:0000256" key="1">
    <source>
        <dbReference type="ARBA" id="ARBA00010075"/>
    </source>
</evidence>
<dbReference type="GO" id="GO:0004803">
    <property type="term" value="F:transposase activity"/>
    <property type="evidence" value="ECO:0007669"/>
    <property type="project" value="InterPro"/>
</dbReference>
<dbReference type="InterPro" id="IPR002559">
    <property type="entry name" value="Transposase_11"/>
</dbReference>
<gene>
    <name evidence="6" type="ORF">HNQ44_002945</name>
</gene>
<dbReference type="Gene3D" id="3.90.350.10">
    <property type="entry name" value="Transposase Inhibitor Protein From Tn5, Chain A, domain 1"/>
    <property type="match status" value="1"/>
</dbReference>
<evidence type="ECO:0000313" key="7">
    <source>
        <dbReference type="Proteomes" id="UP000525923"/>
    </source>
</evidence>
<keyword evidence="4" id="KW-0233">DNA recombination</keyword>
<evidence type="ECO:0000256" key="4">
    <source>
        <dbReference type="ARBA" id="ARBA00023172"/>
    </source>
</evidence>
<dbReference type="EMBL" id="JACHHE010000009">
    <property type="protein sequence ID" value="MBB5181480.1"/>
    <property type="molecule type" value="Genomic_DNA"/>
</dbReference>
<dbReference type="Pfam" id="PF01609">
    <property type="entry name" value="DDE_Tnp_1"/>
    <property type="match status" value="1"/>
</dbReference>
<comment type="similarity">
    <text evidence="1">Belongs to the transposase 11 family.</text>
</comment>
<name>A0A7W8FVC0_9BACL</name>
<keyword evidence="3" id="KW-0238">DNA-binding</keyword>
<dbReference type="InterPro" id="IPR012337">
    <property type="entry name" value="RNaseH-like_sf"/>
</dbReference>
<proteinExistence type="inferred from homology"/>
<protein>
    <recommendedName>
        <fullName evidence="5">Transposase IS4-like domain-containing protein</fullName>
    </recommendedName>
</protein>
<accession>A0A7W8FVC0</accession>
<keyword evidence="7" id="KW-1185">Reference proteome</keyword>